<reference evidence="9 10" key="1">
    <citation type="submission" date="2020-02" db="EMBL/GenBank/DDBJ databases">
        <title>A chromosome-scale genome assembly of the black bullhead catfish (Ameiurus melas).</title>
        <authorList>
            <person name="Wen M."/>
            <person name="Zham M."/>
            <person name="Cabau C."/>
            <person name="Klopp C."/>
            <person name="Donnadieu C."/>
            <person name="Roques C."/>
            <person name="Bouchez O."/>
            <person name="Lampietro C."/>
            <person name="Jouanno E."/>
            <person name="Herpin A."/>
            <person name="Louis A."/>
            <person name="Berthelot C."/>
            <person name="Parey E."/>
            <person name="Roest-Crollius H."/>
            <person name="Braasch I."/>
            <person name="Postlethwait J."/>
            <person name="Robinson-Rechavi M."/>
            <person name="Echchiki A."/>
            <person name="Begum T."/>
            <person name="Montfort J."/>
            <person name="Schartl M."/>
            <person name="Bobe J."/>
            <person name="Guiguen Y."/>
        </authorList>
    </citation>
    <scope>NUCLEOTIDE SEQUENCE [LARGE SCALE GENOMIC DNA]</scope>
    <source>
        <strain evidence="9">M_S1</strain>
        <tissue evidence="9">Blood</tissue>
    </source>
</reference>
<dbReference type="Pfam" id="PF12584">
    <property type="entry name" value="TRAPPC10"/>
    <property type="match status" value="1"/>
</dbReference>
<dbReference type="InterPro" id="IPR056917">
    <property type="entry name" value="Ig_TRAPPC10"/>
</dbReference>
<accession>A0A7J6AJ55</accession>
<dbReference type="Pfam" id="PF23604">
    <property type="entry name" value="Ig_TRAPPC10"/>
    <property type="match status" value="1"/>
</dbReference>
<dbReference type="EMBL" id="JAAGNN010000011">
    <property type="protein sequence ID" value="KAF4082955.1"/>
    <property type="molecule type" value="Genomic_DNA"/>
</dbReference>
<dbReference type="Pfam" id="PF23036">
    <property type="entry name" value="TRAPPC10_1st"/>
    <property type="match status" value="1"/>
</dbReference>
<evidence type="ECO:0000256" key="2">
    <source>
        <dbReference type="ARBA" id="ARBA00022448"/>
    </source>
</evidence>
<evidence type="ECO:0000256" key="1">
    <source>
        <dbReference type="ARBA" id="ARBA00004555"/>
    </source>
</evidence>
<feature type="domain" description="TRAPPC10/Trs130 C-terminal" evidence="6">
    <location>
        <begin position="953"/>
        <end position="1182"/>
    </location>
</feature>
<dbReference type="InterPro" id="IPR021773">
    <property type="entry name" value="TPC11"/>
</dbReference>
<evidence type="ECO:0000259" key="5">
    <source>
        <dbReference type="Pfam" id="PF11817"/>
    </source>
</evidence>
<keyword evidence="3" id="KW-0333">Golgi apparatus</keyword>
<keyword evidence="10" id="KW-1185">Reference proteome</keyword>
<gene>
    <name evidence="9" type="ORF">AMELA_G00134520</name>
</gene>
<proteinExistence type="predicted"/>
<feature type="compositionally biased region" description="Polar residues" evidence="4">
    <location>
        <begin position="1146"/>
        <end position="1155"/>
    </location>
</feature>
<sequence>MESHEEKPIIYTMENKPIVTCAGDQNLLTALYSLLAQQLPREPMEWRRSYGRAPKMIHLEANFVQFKEELLPKEGNKALLTFPFLHIYWTDCCDTETYKSSVKEDMQRWQSVLKLHGSADWLIVVVESDGKKKNKTNILPRTSIMDKIRNDFCNKQSDRCVALSDPLKESSRSQESWNSFLTKLRTLLLMSFTKNLGRFEDDMRTLREKRTEPGWSFCDYFMVQEELAFVFEMLQQYEDALVQYDELDALFTQYVLNFGAGDGANWLGSFCQPVSVVQGALDCWVFLSCLEVLHRIEGCCDRAQLEANFSHTVGLWTYATEKLKSLGCLCGLVSENGPNSEELNCTVDLLAGLGTERPETANSLQSPYKKLKEALSSVEAFEKHYLELSHAALEMYRAIGRLRSARLVGKSLAEFYMRKGDAQTAKTFLQDSMKSYTVEGWSLPLTHTRKQIAECQKQLQQTEDYLQTSALLASDTNLTEEERKHFCQEILTFANKAPESKDQRVVLSMTAFAQLRELQFQPASTTVHVGASLQLELRLCSLMPVPVCLEKLVASVHFTGEQPGMHCGPAGTQRRPGLSPDGTISFPAVSSSGGALPGTSMPALELYEIQDRSPSDNMLNSTSVVCKNAHMLLRGNDGPSPMDVHSSVGSTFTMEDGTQVLKTNNVTLLPGNNSIIFTALSTKPGTYTLRQLCATVGRVQFVLPHIYPIVKYEVYSQEPQLTIEPLTESLLAGLPQRVKFTILTGHYEVKKGDALQLSNTDSMPILHSSSCSARILSGTGELVREADLSIQASEKVTSISLPLTPPYHTLEFQLEVLCHIPLSPARVESERLTNGEIRHRPKSRTRFNSGMAFIDQKVSIDCPWSIYSILISLTFYTPFRAKHALLSAGKRKYIQVCLENVSNTNFQLANQTLSEHQLTPLLELLSLNAKTHQVVYSKQSVYSLWEVKWTTEPLPCLQCVFSASFSPADAPITALKPYSYEFQLERVSTLYSVKADIQPAVGEQHCRAGTLCRLEVSVMRLTEPSDTDGEDEELTENEGLRTTKLMYEVVDNSSNWAVCGKSSGLVSMPVAAMATHKVQMEVMPLFAGKLPFPSIRVFKYLPHSAQPTSQPDTDSCLENDNLSLLDKGLEEQGDTASLRSRGSIHSVGSNEQQQRALPMPRLEPFSPGQVFNSSQTQQVLVLPSTDDHVLEVNVT</sequence>
<feature type="domain" description="TRAPPC10 Ig-like" evidence="8">
    <location>
        <begin position="720"/>
        <end position="875"/>
    </location>
</feature>
<dbReference type="InterPro" id="IPR045126">
    <property type="entry name" value="TRAPPC10/Trs130"/>
</dbReference>
<dbReference type="GO" id="GO:0034498">
    <property type="term" value="P:early endosome to Golgi transport"/>
    <property type="evidence" value="ECO:0007669"/>
    <property type="project" value="TreeGrafter"/>
</dbReference>
<feature type="region of interest" description="Disordered" evidence="4">
    <location>
        <begin position="1132"/>
        <end position="1170"/>
    </location>
</feature>
<dbReference type="Proteomes" id="UP000593565">
    <property type="component" value="Unassembled WGS sequence"/>
</dbReference>
<protein>
    <recommendedName>
        <fullName evidence="11">Trafficking protein particle complex 10</fullName>
    </recommendedName>
</protein>
<organism evidence="9 10">
    <name type="scientific">Ameiurus melas</name>
    <name type="common">Black bullhead</name>
    <name type="synonym">Silurus melas</name>
    <dbReference type="NCBI Taxonomy" id="219545"/>
    <lineage>
        <taxon>Eukaryota</taxon>
        <taxon>Metazoa</taxon>
        <taxon>Chordata</taxon>
        <taxon>Craniata</taxon>
        <taxon>Vertebrata</taxon>
        <taxon>Euteleostomi</taxon>
        <taxon>Actinopterygii</taxon>
        <taxon>Neopterygii</taxon>
        <taxon>Teleostei</taxon>
        <taxon>Ostariophysi</taxon>
        <taxon>Siluriformes</taxon>
        <taxon>Ictaluridae</taxon>
        <taxon>Ameiurus</taxon>
    </lineage>
</organism>
<comment type="caution">
    <text evidence="9">The sequence shown here is derived from an EMBL/GenBank/DDBJ whole genome shotgun (WGS) entry which is preliminary data.</text>
</comment>
<dbReference type="PANTHER" id="PTHR13251">
    <property type="entry name" value="EPILEPSY HOLOPROSENCEPHALY CANDIDATE 1/TMEM1"/>
    <property type="match status" value="1"/>
</dbReference>
<dbReference type="GO" id="GO:0005829">
    <property type="term" value="C:cytosol"/>
    <property type="evidence" value="ECO:0007669"/>
    <property type="project" value="GOC"/>
</dbReference>
<feature type="domain" description="Trafficking protein particle complex subunit 11" evidence="5">
    <location>
        <begin position="355"/>
        <end position="474"/>
    </location>
</feature>
<dbReference type="InterPro" id="IPR056913">
    <property type="entry name" value="TRAPPC10/Trs130_N"/>
</dbReference>
<evidence type="ECO:0000313" key="10">
    <source>
        <dbReference type="Proteomes" id="UP000593565"/>
    </source>
</evidence>
<dbReference type="GO" id="GO:0006891">
    <property type="term" value="P:intra-Golgi vesicle-mediated transport"/>
    <property type="evidence" value="ECO:0007669"/>
    <property type="project" value="TreeGrafter"/>
</dbReference>
<evidence type="ECO:0008006" key="11">
    <source>
        <dbReference type="Google" id="ProtNLM"/>
    </source>
</evidence>
<evidence type="ECO:0000256" key="4">
    <source>
        <dbReference type="SAM" id="MobiDB-lite"/>
    </source>
</evidence>
<name>A0A7J6AJ55_AMEME</name>
<evidence type="ECO:0000313" key="9">
    <source>
        <dbReference type="EMBL" id="KAF4082955.1"/>
    </source>
</evidence>
<evidence type="ECO:0000259" key="6">
    <source>
        <dbReference type="Pfam" id="PF12584"/>
    </source>
</evidence>
<evidence type="ECO:0000256" key="3">
    <source>
        <dbReference type="ARBA" id="ARBA00023034"/>
    </source>
</evidence>
<comment type="subcellular location">
    <subcellularLocation>
        <location evidence="1">Golgi apparatus</location>
    </subcellularLocation>
</comment>
<evidence type="ECO:0000259" key="7">
    <source>
        <dbReference type="Pfam" id="PF23036"/>
    </source>
</evidence>
<dbReference type="Pfam" id="PF11817">
    <property type="entry name" value="Foie-gras_1"/>
    <property type="match status" value="1"/>
</dbReference>
<keyword evidence="2" id="KW-0813">Transport</keyword>
<dbReference type="PANTHER" id="PTHR13251:SF3">
    <property type="entry name" value="TRAFFICKING PROTEIN PARTICLE COMPLEX SUBUNIT 10"/>
    <property type="match status" value="1"/>
</dbReference>
<dbReference type="GO" id="GO:1990071">
    <property type="term" value="C:TRAPPII protein complex"/>
    <property type="evidence" value="ECO:0007669"/>
    <property type="project" value="InterPro"/>
</dbReference>
<feature type="domain" description="TRAPPC10/Trs130 N-terminal" evidence="7">
    <location>
        <begin position="14"/>
        <end position="279"/>
    </location>
</feature>
<evidence type="ECO:0000259" key="8">
    <source>
        <dbReference type="Pfam" id="PF23604"/>
    </source>
</evidence>
<dbReference type="InterPro" id="IPR022233">
    <property type="entry name" value="TRAPPC10/Trs130_C"/>
</dbReference>
<dbReference type="AlphaFoldDB" id="A0A7J6AJ55"/>